<dbReference type="Proteomes" id="UP000237347">
    <property type="component" value="Unassembled WGS sequence"/>
</dbReference>
<accession>A0AAW0M3F8</accession>
<evidence type="ECO:0000313" key="1">
    <source>
        <dbReference type="EMBL" id="KAK7858054.1"/>
    </source>
</evidence>
<protein>
    <submittedName>
        <fullName evidence="1">Uncharacterized protein</fullName>
    </submittedName>
</protein>
<name>A0AAW0M3F8_QUESU</name>
<organism evidence="1 2">
    <name type="scientific">Quercus suber</name>
    <name type="common">Cork oak</name>
    <dbReference type="NCBI Taxonomy" id="58331"/>
    <lineage>
        <taxon>Eukaryota</taxon>
        <taxon>Viridiplantae</taxon>
        <taxon>Streptophyta</taxon>
        <taxon>Embryophyta</taxon>
        <taxon>Tracheophyta</taxon>
        <taxon>Spermatophyta</taxon>
        <taxon>Magnoliopsida</taxon>
        <taxon>eudicotyledons</taxon>
        <taxon>Gunneridae</taxon>
        <taxon>Pentapetalae</taxon>
        <taxon>rosids</taxon>
        <taxon>fabids</taxon>
        <taxon>Fagales</taxon>
        <taxon>Fagaceae</taxon>
        <taxon>Quercus</taxon>
    </lineage>
</organism>
<reference evidence="1 2" key="1">
    <citation type="journal article" date="2018" name="Sci. Data">
        <title>The draft genome sequence of cork oak.</title>
        <authorList>
            <person name="Ramos A.M."/>
            <person name="Usie A."/>
            <person name="Barbosa P."/>
            <person name="Barros P.M."/>
            <person name="Capote T."/>
            <person name="Chaves I."/>
            <person name="Simoes F."/>
            <person name="Abreu I."/>
            <person name="Carrasquinho I."/>
            <person name="Faro C."/>
            <person name="Guimaraes J.B."/>
            <person name="Mendonca D."/>
            <person name="Nobrega F."/>
            <person name="Rodrigues L."/>
            <person name="Saibo N.J.M."/>
            <person name="Varela M.C."/>
            <person name="Egas C."/>
            <person name="Matos J."/>
            <person name="Miguel C.M."/>
            <person name="Oliveira M.M."/>
            <person name="Ricardo C.P."/>
            <person name="Goncalves S."/>
        </authorList>
    </citation>
    <scope>NUCLEOTIDE SEQUENCE [LARGE SCALE GENOMIC DNA]</scope>
    <source>
        <strain evidence="2">cv. HL8</strain>
    </source>
</reference>
<dbReference type="EMBL" id="PKMF04000022">
    <property type="protein sequence ID" value="KAK7858054.1"/>
    <property type="molecule type" value="Genomic_DNA"/>
</dbReference>
<evidence type="ECO:0000313" key="2">
    <source>
        <dbReference type="Proteomes" id="UP000237347"/>
    </source>
</evidence>
<keyword evidence="2" id="KW-1185">Reference proteome</keyword>
<gene>
    <name evidence="1" type="ORF">CFP56_014583</name>
</gene>
<comment type="caution">
    <text evidence="1">The sequence shown here is derived from an EMBL/GenBank/DDBJ whole genome shotgun (WGS) entry which is preliminary data.</text>
</comment>
<proteinExistence type="predicted"/>
<sequence>MDQGLPINDSKTQELSEKHCMNKGRNKLCNLPNIVLNTYYPSLGQKMLSEQVWPHLWVSMPNLNFIQGPSKMNDWNRNLFMNLVERALMLRKSSNIQKFSLS</sequence>
<dbReference type="AlphaFoldDB" id="A0AAW0M3F8"/>